<comment type="function">
    <text evidence="1">Catalyzes the reversible oxidation of 3-phospho-D-glycerate to 3-phosphonooxypyruvate, the first step of the phosphorylated L-serine biosynthesis pathway. Also catalyzes the reversible oxidation of 2-hydroxyglutarate to 2-oxoglutarate.</text>
</comment>
<comment type="similarity">
    <text evidence="3 12">Belongs to the D-isomer specific 2-hydroxyacid dehydrogenase family.</text>
</comment>
<reference evidence="14 15" key="1">
    <citation type="submission" date="2015-09" db="EMBL/GenBank/DDBJ databases">
        <authorList>
            <consortium name="Pathogen Informatics"/>
        </authorList>
    </citation>
    <scope>NUCLEOTIDE SEQUENCE [LARGE SCALE GENOMIC DNA]</scope>
    <source>
        <strain evidence="14 15">2789STDY5834966</strain>
    </source>
</reference>
<dbReference type="Proteomes" id="UP000095390">
    <property type="component" value="Unassembled WGS sequence"/>
</dbReference>
<dbReference type="PROSITE" id="PS00065">
    <property type="entry name" value="D_2_HYDROXYACID_DH_1"/>
    <property type="match status" value="1"/>
</dbReference>
<gene>
    <name evidence="14" type="primary">serA</name>
    <name evidence="14" type="ORF">ERS852578_01249</name>
</gene>
<evidence type="ECO:0000256" key="11">
    <source>
        <dbReference type="ARBA" id="ARBA00048731"/>
    </source>
</evidence>
<dbReference type="InterPro" id="IPR045865">
    <property type="entry name" value="ACT-like_dom_sf"/>
</dbReference>
<dbReference type="PANTHER" id="PTHR42938">
    <property type="entry name" value="FORMATE DEHYDROGENASE 1"/>
    <property type="match status" value="1"/>
</dbReference>
<dbReference type="InterPro" id="IPR029753">
    <property type="entry name" value="D-isomer_DH_CS"/>
</dbReference>
<dbReference type="PROSITE" id="PS51671">
    <property type="entry name" value="ACT"/>
    <property type="match status" value="1"/>
</dbReference>
<dbReference type="EC" id="1.1.1.399" evidence="4"/>
<comment type="catalytic activity">
    <reaction evidence="11">
        <text>(2R)-3-phosphoglycerate + NAD(+) = 3-phosphooxypyruvate + NADH + H(+)</text>
        <dbReference type="Rhea" id="RHEA:12641"/>
        <dbReference type="ChEBI" id="CHEBI:15378"/>
        <dbReference type="ChEBI" id="CHEBI:18110"/>
        <dbReference type="ChEBI" id="CHEBI:57540"/>
        <dbReference type="ChEBI" id="CHEBI:57945"/>
        <dbReference type="ChEBI" id="CHEBI:58272"/>
        <dbReference type="EC" id="1.1.1.95"/>
    </reaction>
</comment>
<proteinExistence type="inferred from homology"/>
<evidence type="ECO:0000256" key="4">
    <source>
        <dbReference type="ARBA" id="ARBA00013001"/>
    </source>
</evidence>
<dbReference type="InterPro" id="IPR036291">
    <property type="entry name" value="NAD(P)-bd_dom_sf"/>
</dbReference>
<dbReference type="GO" id="GO:0004617">
    <property type="term" value="F:phosphoglycerate dehydrogenase activity"/>
    <property type="evidence" value="ECO:0007669"/>
    <property type="project" value="UniProtKB-EC"/>
</dbReference>
<dbReference type="CDD" id="cd12174">
    <property type="entry name" value="PGDH_like_3"/>
    <property type="match status" value="1"/>
</dbReference>
<dbReference type="SUPFAM" id="SSF51735">
    <property type="entry name" value="NAD(P)-binding Rossmann-fold domains"/>
    <property type="match status" value="1"/>
</dbReference>
<name>A0A173SWV9_9FIRM</name>
<dbReference type="UniPathway" id="UPA00135">
    <property type="reaction ID" value="UER00196"/>
</dbReference>
<dbReference type="InterPro" id="IPR029752">
    <property type="entry name" value="D-isomer_DH_CS1"/>
</dbReference>
<keyword evidence="8" id="KW-0520">NAD</keyword>
<dbReference type="InterPro" id="IPR002912">
    <property type="entry name" value="ACT_dom"/>
</dbReference>
<evidence type="ECO:0000256" key="6">
    <source>
        <dbReference type="ARBA" id="ARBA00021582"/>
    </source>
</evidence>
<dbReference type="GO" id="GO:0051287">
    <property type="term" value="F:NAD binding"/>
    <property type="evidence" value="ECO:0007669"/>
    <property type="project" value="InterPro"/>
</dbReference>
<dbReference type="Gene3D" id="3.40.50.720">
    <property type="entry name" value="NAD(P)-binding Rossmann-like Domain"/>
    <property type="match status" value="2"/>
</dbReference>
<dbReference type="PANTHER" id="PTHR42938:SF47">
    <property type="entry name" value="HYDROXYPYRUVATE REDUCTASE"/>
    <property type="match status" value="1"/>
</dbReference>
<keyword evidence="7 12" id="KW-0560">Oxidoreductase</keyword>
<evidence type="ECO:0000256" key="7">
    <source>
        <dbReference type="ARBA" id="ARBA00023002"/>
    </source>
</evidence>
<evidence type="ECO:0000259" key="13">
    <source>
        <dbReference type="PROSITE" id="PS51671"/>
    </source>
</evidence>
<dbReference type="CDD" id="cd04901">
    <property type="entry name" value="ACT_3PGDH"/>
    <property type="match status" value="1"/>
</dbReference>
<dbReference type="AlphaFoldDB" id="A0A173SWV9"/>
<comment type="pathway">
    <text evidence="2">Amino-acid biosynthesis; L-serine biosynthesis; L-serine from 3-phospho-D-glycerate: step 1/3.</text>
</comment>
<evidence type="ECO:0000256" key="10">
    <source>
        <dbReference type="ARBA" id="ARBA00048126"/>
    </source>
</evidence>
<evidence type="ECO:0000256" key="12">
    <source>
        <dbReference type="RuleBase" id="RU003719"/>
    </source>
</evidence>
<evidence type="ECO:0000256" key="9">
    <source>
        <dbReference type="ARBA" id="ARBA00030455"/>
    </source>
</evidence>
<dbReference type="SUPFAM" id="SSF55021">
    <property type="entry name" value="ACT-like"/>
    <property type="match status" value="1"/>
</dbReference>
<comment type="catalytic activity">
    <reaction evidence="10">
        <text>(R)-2-hydroxyglutarate + NAD(+) = 2-oxoglutarate + NADH + H(+)</text>
        <dbReference type="Rhea" id="RHEA:49612"/>
        <dbReference type="ChEBI" id="CHEBI:15378"/>
        <dbReference type="ChEBI" id="CHEBI:15801"/>
        <dbReference type="ChEBI" id="CHEBI:16810"/>
        <dbReference type="ChEBI" id="CHEBI:57540"/>
        <dbReference type="ChEBI" id="CHEBI:57945"/>
        <dbReference type="EC" id="1.1.1.399"/>
    </reaction>
</comment>
<evidence type="ECO:0000256" key="1">
    <source>
        <dbReference type="ARBA" id="ARBA00003800"/>
    </source>
</evidence>
<dbReference type="SUPFAM" id="SSF52283">
    <property type="entry name" value="Formate/glycerate dehydrogenase catalytic domain-like"/>
    <property type="match status" value="1"/>
</dbReference>
<dbReference type="PROSITE" id="PS00670">
    <property type="entry name" value="D_2_HYDROXYACID_DH_2"/>
    <property type="match status" value="1"/>
</dbReference>
<dbReference type="InterPro" id="IPR006139">
    <property type="entry name" value="D-isomer_2_OHA_DH_cat_dom"/>
</dbReference>
<dbReference type="EMBL" id="CYYC01000012">
    <property type="protein sequence ID" value="CUM94680.1"/>
    <property type="molecule type" value="Genomic_DNA"/>
</dbReference>
<dbReference type="InterPro" id="IPR006140">
    <property type="entry name" value="D-isomer_DH_NAD-bd"/>
</dbReference>
<dbReference type="Gene3D" id="3.30.70.260">
    <property type="match status" value="1"/>
</dbReference>
<protein>
    <recommendedName>
        <fullName evidence="6">D-3-phosphoglycerate dehydrogenase</fullName>
        <ecNumber evidence="4">1.1.1.399</ecNumber>
        <ecNumber evidence="5">1.1.1.95</ecNumber>
    </recommendedName>
    <alternativeName>
        <fullName evidence="9">2-oxoglutarate reductase</fullName>
    </alternativeName>
</protein>
<evidence type="ECO:0000256" key="8">
    <source>
        <dbReference type="ARBA" id="ARBA00023027"/>
    </source>
</evidence>
<dbReference type="Pfam" id="PF00389">
    <property type="entry name" value="2-Hacid_dh"/>
    <property type="match status" value="1"/>
</dbReference>
<dbReference type="EC" id="1.1.1.95" evidence="5"/>
<evidence type="ECO:0000256" key="2">
    <source>
        <dbReference type="ARBA" id="ARBA00005216"/>
    </source>
</evidence>
<evidence type="ECO:0000313" key="14">
    <source>
        <dbReference type="EMBL" id="CUM94680.1"/>
    </source>
</evidence>
<evidence type="ECO:0000313" key="15">
    <source>
        <dbReference type="Proteomes" id="UP000095390"/>
    </source>
</evidence>
<dbReference type="Pfam" id="PF02826">
    <property type="entry name" value="2-Hacid_dh_C"/>
    <property type="match status" value="1"/>
</dbReference>
<sequence>MMFQYKCLNPISPCGTSLFTEEYKQVEELQKADAVLVRSAAMHDMQDVPNLLAVARAGAGVNNIPIADYSEKGIVVFNTPGANANGVKEMVIAGMLLASRDLIGGNKWVEENKEDPNITKAMEKAKKAFAGREIQNKKIGVIGLGAIGVLVANAAHNLNMEVYGYDPFLSVKSAWNLSRAVHHVSSIDEIFENCDFITIHVPLLDSTKNMISAEGIAKMKKDAVILNFARNGLVDEDALVAALDNGKLAHYVTDFPTPKVAGVKGVIAFPHLGASTEESEDNCAEMAVDQLMDYLENGNITNSVNYPNTQLGVCQTQGRIAILHRNIPNMLTRFTGAFAKDNINITEMSNKTKGDYAYAIFDVDSVITEESVQHIIDIEGVLKVRVVK</sequence>
<feature type="domain" description="ACT" evidence="13">
    <location>
        <begin position="319"/>
        <end position="388"/>
    </location>
</feature>
<evidence type="ECO:0000256" key="5">
    <source>
        <dbReference type="ARBA" id="ARBA00013143"/>
    </source>
</evidence>
<accession>A0A173SWV9</accession>
<organism evidence="14 15">
    <name type="scientific">Anaerobutyricum hallii</name>
    <dbReference type="NCBI Taxonomy" id="39488"/>
    <lineage>
        <taxon>Bacteria</taxon>
        <taxon>Bacillati</taxon>
        <taxon>Bacillota</taxon>
        <taxon>Clostridia</taxon>
        <taxon>Lachnospirales</taxon>
        <taxon>Lachnospiraceae</taxon>
        <taxon>Anaerobutyricum</taxon>
    </lineage>
</organism>
<evidence type="ECO:0000256" key="3">
    <source>
        <dbReference type="ARBA" id="ARBA00005854"/>
    </source>
</evidence>